<proteinExistence type="predicted"/>
<dbReference type="Proteomes" id="UP000625711">
    <property type="component" value="Unassembled WGS sequence"/>
</dbReference>
<dbReference type="EMBL" id="JAACXV010000323">
    <property type="protein sequence ID" value="KAF7280075.1"/>
    <property type="molecule type" value="Genomic_DNA"/>
</dbReference>
<feature type="compositionally biased region" description="Basic and acidic residues" evidence="1">
    <location>
        <begin position="30"/>
        <end position="47"/>
    </location>
</feature>
<name>A0A834ILV5_RHYFE</name>
<evidence type="ECO:0000256" key="1">
    <source>
        <dbReference type="SAM" id="MobiDB-lite"/>
    </source>
</evidence>
<comment type="caution">
    <text evidence="2">The sequence shown here is derived from an EMBL/GenBank/DDBJ whole genome shotgun (WGS) entry which is preliminary data.</text>
</comment>
<feature type="region of interest" description="Disordered" evidence="1">
    <location>
        <begin position="14"/>
        <end position="68"/>
    </location>
</feature>
<organism evidence="2 3">
    <name type="scientific">Rhynchophorus ferrugineus</name>
    <name type="common">Red palm weevil</name>
    <name type="synonym">Curculio ferrugineus</name>
    <dbReference type="NCBI Taxonomy" id="354439"/>
    <lineage>
        <taxon>Eukaryota</taxon>
        <taxon>Metazoa</taxon>
        <taxon>Ecdysozoa</taxon>
        <taxon>Arthropoda</taxon>
        <taxon>Hexapoda</taxon>
        <taxon>Insecta</taxon>
        <taxon>Pterygota</taxon>
        <taxon>Neoptera</taxon>
        <taxon>Endopterygota</taxon>
        <taxon>Coleoptera</taxon>
        <taxon>Polyphaga</taxon>
        <taxon>Cucujiformia</taxon>
        <taxon>Curculionidae</taxon>
        <taxon>Dryophthorinae</taxon>
        <taxon>Rhynchophorus</taxon>
    </lineage>
</organism>
<sequence length="104" mass="11531">MSVIKILATYTRLGHPKPANSFNRQNKVRHNNETEETRRRRETDGRARGRQRCSYKTKAAGGGGGANYDRFVVTKHPKTGYGQSVGSGQKATEAIGFFVCARQS</sequence>
<gene>
    <name evidence="2" type="ORF">GWI33_006426</name>
</gene>
<keyword evidence="3" id="KW-1185">Reference proteome</keyword>
<evidence type="ECO:0000313" key="3">
    <source>
        <dbReference type="Proteomes" id="UP000625711"/>
    </source>
</evidence>
<protein>
    <submittedName>
        <fullName evidence="2">Uncharacterized protein</fullName>
    </submittedName>
</protein>
<accession>A0A834ILV5</accession>
<evidence type="ECO:0000313" key="2">
    <source>
        <dbReference type="EMBL" id="KAF7280075.1"/>
    </source>
</evidence>
<dbReference type="AlphaFoldDB" id="A0A834ILV5"/>
<reference evidence="2" key="1">
    <citation type="submission" date="2020-08" db="EMBL/GenBank/DDBJ databases">
        <title>Genome sequencing and assembly of the red palm weevil Rhynchophorus ferrugineus.</title>
        <authorList>
            <person name="Dias G.B."/>
            <person name="Bergman C.M."/>
            <person name="Manee M."/>
        </authorList>
    </citation>
    <scope>NUCLEOTIDE SEQUENCE</scope>
    <source>
        <strain evidence="2">AA-2017</strain>
        <tissue evidence="2">Whole larva</tissue>
    </source>
</reference>